<gene>
    <name evidence="5" type="ORF">Slin15195_G104870</name>
</gene>
<feature type="chain" id="PRO_5040387022" evidence="3">
    <location>
        <begin position="19"/>
        <end position="542"/>
    </location>
</feature>
<protein>
    <submittedName>
        <fullName evidence="5">Peptidase M14, carboxypeptidase A</fullName>
    </submittedName>
</protein>
<dbReference type="SUPFAM" id="SSF53187">
    <property type="entry name" value="Zn-dependent exopeptidases"/>
    <property type="match status" value="1"/>
</dbReference>
<dbReference type="Gene3D" id="3.40.630.10">
    <property type="entry name" value="Zn peptidases"/>
    <property type="match status" value="1"/>
</dbReference>
<keyword evidence="5" id="KW-0645">Protease</keyword>
<dbReference type="GO" id="GO:0004181">
    <property type="term" value="F:metallocarboxypeptidase activity"/>
    <property type="evidence" value="ECO:0007669"/>
    <property type="project" value="InterPro"/>
</dbReference>
<name>A0A9Q9EQ43_9PEZI</name>
<dbReference type="InterPro" id="IPR000834">
    <property type="entry name" value="Peptidase_M14"/>
</dbReference>
<dbReference type="PROSITE" id="PS52035">
    <property type="entry name" value="PEPTIDASE_M14"/>
    <property type="match status" value="1"/>
</dbReference>
<organism evidence="5 6">
    <name type="scientific">Septoria linicola</name>
    <dbReference type="NCBI Taxonomy" id="215465"/>
    <lineage>
        <taxon>Eukaryota</taxon>
        <taxon>Fungi</taxon>
        <taxon>Dikarya</taxon>
        <taxon>Ascomycota</taxon>
        <taxon>Pezizomycotina</taxon>
        <taxon>Dothideomycetes</taxon>
        <taxon>Dothideomycetidae</taxon>
        <taxon>Mycosphaerellales</taxon>
        <taxon>Mycosphaerellaceae</taxon>
        <taxon>Septoria</taxon>
    </lineage>
</organism>
<evidence type="ECO:0000256" key="1">
    <source>
        <dbReference type="ARBA" id="ARBA00005988"/>
    </source>
</evidence>
<evidence type="ECO:0000256" key="2">
    <source>
        <dbReference type="PROSITE-ProRule" id="PRU01379"/>
    </source>
</evidence>
<keyword evidence="3" id="KW-0732">Signal</keyword>
<evidence type="ECO:0000259" key="4">
    <source>
        <dbReference type="PROSITE" id="PS52035"/>
    </source>
</evidence>
<dbReference type="GO" id="GO:0006508">
    <property type="term" value="P:proteolysis"/>
    <property type="evidence" value="ECO:0007669"/>
    <property type="project" value="InterPro"/>
</dbReference>
<reference evidence="5" key="1">
    <citation type="submission" date="2022-06" db="EMBL/GenBank/DDBJ databases">
        <title>Complete genome sequences of two strains of the flax pathogen Septoria linicola.</title>
        <authorList>
            <person name="Lapalu N."/>
            <person name="Simon A."/>
            <person name="Demenou B."/>
            <person name="Paumier D."/>
            <person name="Guillot M.-P."/>
            <person name="Gout L."/>
            <person name="Valade R."/>
        </authorList>
    </citation>
    <scope>NUCLEOTIDE SEQUENCE</scope>
    <source>
        <strain evidence="5">SE15195</strain>
    </source>
</reference>
<feature type="active site" description="Proton donor/acceptor" evidence="2">
    <location>
        <position position="326"/>
    </location>
</feature>
<dbReference type="AlphaFoldDB" id="A0A9Q9EQ43"/>
<accession>A0A9Q9EQ43</accession>
<feature type="signal peptide" evidence="3">
    <location>
        <begin position="1"/>
        <end position="18"/>
    </location>
</feature>
<keyword evidence="5" id="KW-0121">Carboxypeptidase</keyword>
<sequence length="542" mass="60110">MYARVVTAGLALARAVQAQSDTAPPPGDFYGGNNLAVIQDSDTVSEAFPEVDIELRSPYFLNRDRANPGFANGTEGPTSLTELDYFVRSIADRNDWITYRPADYTSEEGRPLPYVFLSEASSMGTATNSTKLKVYIQAAIHGNEPAADEGALALLGKMEANQTWTASLLEKMDILLLPRWNADGVAYFQRRTASNLDPNREAVKLDRQQSRDIWRRAHAYAAHVMIDMHEYTASTTFGAEGEYQHAVDVMLGAAADLNIHPAIRQQALDVFIPNIGDRLESYGIRHDFYVTGPANISVPVFTQSGTGARFAESAVGLTQAIAFLFETRGIRLADQHFQRRVASQLVKLTSVLETARDDDSLYELIENARAEFINSTEDIVITDATTTINRTYPLVYRENGTVVQVPVEFIETPTIANLTRARPEAYLIPRTWSDIAEKLEILGLEIETLDYDYHGTVEAMTITNSTLAQTLYEGHVLNTVATNITMKEVHLPAGSFLVSTRQKNAALAFAVLEPESPDSYVTFNFIPLDINDLYPVFRVMAE</sequence>
<keyword evidence="6" id="KW-1185">Reference proteome</keyword>
<dbReference type="Proteomes" id="UP001056384">
    <property type="component" value="Chromosome 9"/>
</dbReference>
<evidence type="ECO:0000313" key="5">
    <source>
        <dbReference type="EMBL" id="USW57168.1"/>
    </source>
</evidence>
<dbReference type="Pfam" id="PF00246">
    <property type="entry name" value="Peptidase_M14"/>
    <property type="match status" value="1"/>
</dbReference>
<evidence type="ECO:0000256" key="3">
    <source>
        <dbReference type="SAM" id="SignalP"/>
    </source>
</evidence>
<dbReference type="EMBL" id="CP099426">
    <property type="protein sequence ID" value="USW57168.1"/>
    <property type="molecule type" value="Genomic_DNA"/>
</dbReference>
<feature type="domain" description="Peptidase M14" evidence="4">
    <location>
        <begin position="76"/>
        <end position="355"/>
    </location>
</feature>
<dbReference type="GO" id="GO:0008270">
    <property type="term" value="F:zinc ion binding"/>
    <property type="evidence" value="ECO:0007669"/>
    <property type="project" value="InterPro"/>
</dbReference>
<keyword evidence="5" id="KW-0378">Hydrolase</keyword>
<comment type="similarity">
    <text evidence="1 2">Belongs to the peptidase M14 family.</text>
</comment>
<proteinExistence type="inferred from homology"/>
<evidence type="ECO:0000313" key="6">
    <source>
        <dbReference type="Proteomes" id="UP001056384"/>
    </source>
</evidence>